<dbReference type="AlphaFoldDB" id="A0A194UYP2"/>
<protein>
    <submittedName>
        <fullName evidence="2">Uncharacterized protein</fullName>
    </submittedName>
</protein>
<accession>A0A194UYP2</accession>
<reference evidence="3" key="1">
    <citation type="submission" date="2014-12" db="EMBL/GenBank/DDBJ databases">
        <title>Genome Sequence of Valsa Canker Pathogens Uncovers a Specific Adaption of Colonization on Woody Bark.</title>
        <authorList>
            <person name="Yin Z."/>
            <person name="Liu H."/>
            <person name="Gao X."/>
            <person name="Li Z."/>
            <person name="Song N."/>
            <person name="Ke X."/>
            <person name="Dai Q."/>
            <person name="Wu Y."/>
            <person name="Sun Y."/>
            <person name="Xu J.-R."/>
            <person name="Kang Z.K."/>
            <person name="Wang L."/>
            <person name="Huang L."/>
        </authorList>
    </citation>
    <scope>NUCLEOTIDE SEQUENCE [LARGE SCALE GENOMIC DNA]</scope>
    <source>
        <strain evidence="3">SXYL134</strain>
    </source>
</reference>
<evidence type="ECO:0000313" key="2">
    <source>
        <dbReference type="EMBL" id="KUI56825.1"/>
    </source>
</evidence>
<feature type="compositionally biased region" description="Acidic residues" evidence="1">
    <location>
        <begin position="764"/>
        <end position="783"/>
    </location>
</feature>
<feature type="compositionally biased region" description="Acidic residues" evidence="1">
    <location>
        <begin position="793"/>
        <end position="814"/>
    </location>
</feature>
<organism evidence="2 3">
    <name type="scientific">Cytospora mali</name>
    <name type="common">Apple Valsa canker fungus</name>
    <name type="synonym">Valsa mali</name>
    <dbReference type="NCBI Taxonomy" id="578113"/>
    <lineage>
        <taxon>Eukaryota</taxon>
        <taxon>Fungi</taxon>
        <taxon>Dikarya</taxon>
        <taxon>Ascomycota</taxon>
        <taxon>Pezizomycotina</taxon>
        <taxon>Sordariomycetes</taxon>
        <taxon>Sordariomycetidae</taxon>
        <taxon>Diaporthales</taxon>
        <taxon>Cytosporaceae</taxon>
        <taxon>Cytospora</taxon>
    </lineage>
</organism>
<proteinExistence type="predicted"/>
<feature type="region of interest" description="Disordered" evidence="1">
    <location>
        <begin position="764"/>
        <end position="826"/>
    </location>
</feature>
<sequence>MPRTSHMWPAVSNKLQTLSRQPKAELDKMDPNKPLSDEEANIDTALKRSISTFEAELLKQNLVAKQSHNVDLFKTQLPIQGFKDGDVLVLVQFPGYSATRSCTNTNFRTACVRLTLQQVLNTGSELLKERLESESYQHRAKKAAEPLPKGIAYVLDLSPSTEETDYTISLQRLSLTSGIKLWYRSTAIGVSVATVAGHDDSCDCHEQWNIPYPMNGPPEFIQGPKASNNLEVAAYLFDTDLWAIDDYRDIDEFCPVRQGANIVRLFRSLSDNDLHIDSAPRLWTLVGLFSMFEMTNYDLLRDHVTAWFNDGNNFVFVELLPEETIRIGTVLDIPAISEPAFRILVNERALVIAGGGPRKSNTTIFGRKPSDCLTGTDDTEKIMQKIEHAGVIMAERYKNAIDNLCSNDALLLLGVPEWEKLLDLGKVIPDDKPVSVSYNVLVSAIQLQFREAVEQVINMPPADLPTDVNMQGKNEDIDIALSYSISKNELFSGKSFEAVYATLNKAQKALCPLLWLGLRKMSMGYFIDLQGIQRAALKLSMDLQSAKKKGQLLPGSYPAEFDTYDADFFVDLFEHAIDQLKIYVEPLISRTDLDFSYLITPHMVLCLNEQEMNYFRFEDGMAHENNIPETDLGPSGPGPAFHTGITVPSASDSVIDDLENLTINSDDGASTVVGSKIAQDGYSTVYDRRQVVSQSDSIASEHFTDDAMSAEYAEAGAAASAAPEAPASSTDDEVRIQQAPLLAQFDYEADDIYGASDLEDNLEFEDDDEDDDVNDDKIDDNDVNDGNANKDDNVDEDDDDSFLEGDTISEDDDLSVISHTDAELSG</sequence>
<dbReference type="Proteomes" id="UP000078576">
    <property type="component" value="Unassembled WGS sequence"/>
</dbReference>
<name>A0A194UYP2_CYTMA</name>
<evidence type="ECO:0000313" key="3">
    <source>
        <dbReference type="Proteomes" id="UP000078576"/>
    </source>
</evidence>
<gene>
    <name evidence="2" type="ORF">VP1G_04202</name>
</gene>
<dbReference type="EMBL" id="KN714693">
    <property type="protein sequence ID" value="KUI56825.1"/>
    <property type="molecule type" value="Genomic_DNA"/>
</dbReference>
<dbReference type="OrthoDB" id="5371510at2759"/>
<keyword evidence="3" id="KW-1185">Reference proteome</keyword>
<evidence type="ECO:0000256" key="1">
    <source>
        <dbReference type="SAM" id="MobiDB-lite"/>
    </source>
</evidence>